<dbReference type="EMBL" id="JAUDEA010000005">
    <property type="protein sequence ID" value="MDM8270992.1"/>
    <property type="molecule type" value="Genomic_DNA"/>
</dbReference>
<accession>A0ABT7V315</accession>
<dbReference type="Proteomes" id="UP001529256">
    <property type="component" value="Unassembled WGS sequence"/>
</dbReference>
<evidence type="ECO:0000256" key="4">
    <source>
        <dbReference type="ARBA" id="ARBA00022807"/>
    </source>
</evidence>
<keyword evidence="4" id="KW-0788">Thiol protease</keyword>
<evidence type="ECO:0000256" key="5">
    <source>
        <dbReference type="SAM" id="SignalP"/>
    </source>
</evidence>
<evidence type="ECO:0000313" key="8">
    <source>
        <dbReference type="Proteomes" id="UP001529256"/>
    </source>
</evidence>
<dbReference type="PROSITE" id="PS51935">
    <property type="entry name" value="NLPC_P60"/>
    <property type="match status" value="1"/>
</dbReference>
<keyword evidence="2" id="KW-0645">Protease</keyword>
<feature type="domain" description="NlpC/P60" evidence="6">
    <location>
        <begin position="198"/>
        <end position="311"/>
    </location>
</feature>
<proteinExistence type="inferred from homology"/>
<reference evidence="7 8" key="3">
    <citation type="submission" date="2023-06" db="EMBL/GenBank/DDBJ databases">
        <authorList>
            <person name="Zeman M."/>
            <person name="Kubasova T."/>
            <person name="Jahodarova E."/>
            <person name="Nykrynova M."/>
            <person name="Rychlik I."/>
        </authorList>
    </citation>
    <scope>NUCLEOTIDE SEQUENCE [LARGE SCALE GENOMIC DNA]</scope>
    <source>
        <strain evidence="7 8">153_Feed</strain>
    </source>
</reference>
<keyword evidence="8" id="KW-1185">Reference proteome</keyword>
<protein>
    <submittedName>
        <fullName evidence="7">NlpC/P60 family protein</fullName>
    </submittedName>
</protein>
<dbReference type="RefSeq" id="WP_289511084.1">
    <property type="nucleotide sequence ID" value="NZ_JAUDEA010000005.1"/>
</dbReference>
<evidence type="ECO:0000256" key="3">
    <source>
        <dbReference type="ARBA" id="ARBA00022801"/>
    </source>
</evidence>
<evidence type="ECO:0000256" key="1">
    <source>
        <dbReference type="ARBA" id="ARBA00007074"/>
    </source>
</evidence>
<organism evidence="7 8">
    <name type="scientific">Thermophilibacter provencensis</name>
    <dbReference type="NCBI Taxonomy" id="1852386"/>
    <lineage>
        <taxon>Bacteria</taxon>
        <taxon>Bacillati</taxon>
        <taxon>Actinomycetota</taxon>
        <taxon>Coriobacteriia</taxon>
        <taxon>Coriobacteriales</taxon>
        <taxon>Atopobiaceae</taxon>
        <taxon>Thermophilibacter</taxon>
    </lineage>
</organism>
<reference evidence="7 8" key="2">
    <citation type="submission" date="2023-06" db="EMBL/GenBank/DDBJ databases">
        <title>Identification and characterization of horizontal gene transfer across gut microbiota members of farm animals based on homology search.</title>
        <authorList>
            <person name="Schwarzerova J."/>
            <person name="Nykrynova M."/>
            <person name="Jureckova K."/>
            <person name="Cejkova D."/>
            <person name="Rychlik I."/>
        </authorList>
    </citation>
    <scope>NUCLEOTIDE SEQUENCE [LARGE SCALE GENOMIC DNA]</scope>
    <source>
        <strain evidence="7 8">153_Feed</strain>
    </source>
</reference>
<dbReference type="InterPro" id="IPR000064">
    <property type="entry name" value="NLP_P60_dom"/>
</dbReference>
<dbReference type="PROSITE" id="PS51257">
    <property type="entry name" value="PROKAR_LIPOPROTEIN"/>
    <property type="match status" value="1"/>
</dbReference>
<dbReference type="PANTHER" id="PTHR47053:SF1">
    <property type="entry name" value="MUREIN DD-ENDOPEPTIDASE MEPH-RELATED"/>
    <property type="match status" value="1"/>
</dbReference>
<name>A0ABT7V315_9ACTN</name>
<dbReference type="Gene3D" id="3.90.1720.10">
    <property type="entry name" value="endopeptidase domain like (from Nostoc punctiforme)"/>
    <property type="match status" value="1"/>
</dbReference>
<evidence type="ECO:0000259" key="6">
    <source>
        <dbReference type="PROSITE" id="PS51935"/>
    </source>
</evidence>
<dbReference type="InterPro" id="IPR051202">
    <property type="entry name" value="Peptidase_C40"/>
</dbReference>
<evidence type="ECO:0000256" key="2">
    <source>
        <dbReference type="ARBA" id="ARBA00022670"/>
    </source>
</evidence>
<gene>
    <name evidence="7" type="ORF">QUW25_04815</name>
</gene>
<dbReference type="InterPro" id="IPR043708">
    <property type="entry name" value="DUF5648"/>
</dbReference>
<comment type="caution">
    <text evidence="7">The sequence shown here is derived from an EMBL/GenBank/DDBJ whole genome shotgun (WGS) entry which is preliminary data.</text>
</comment>
<dbReference type="Pfam" id="PF00877">
    <property type="entry name" value="NLPC_P60"/>
    <property type="match status" value="1"/>
</dbReference>
<feature type="signal peptide" evidence="5">
    <location>
        <begin position="1"/>
        <end position="30"/>
    </location>
</feature>
<evidence type="ECO:0000313" key="7">
    <source>
        <dbReference type="EMBL" id="MDM8270992.1"/>
    </source>
</evidence>
<keyword evidence="5" id="KW-0732">Signal</keyword>
<dbReference type="PANTHER" id="PTHR47053">
    <property type="entry name" value="MUREIN DD-ENDOPEPTIDASE MEPH-RELATED"/>
    <property type="match status" value="1"/>
</dbReference>
<dbReference type="Pfam" id="PF18885">
    <property type="entry name" value="DUF5648"/>
    <property type="match status" value="1"/>
</dbReference>
<reference evidence="8" key="1">
    <citation type="submission" date="2023-06" db="EMBL/GenBank/DDBJ databases">
        <title>Identification and characterization of horizontal gene transfer across gut microbiota members of farm animals based on homology search.</title>
        <authorList>
            <person name="Zeman M."/>
            <person name="Kubasova T."/>
            <person name="Jahodarova E."/>
            <person name="Nykrynova M."/>
            <person name="Rychlik I."/>
        </authorList>
    </citation>
    <scope>NUCLEOTIDE SEQUENCE [LARGE SCALE GENOMIC DNA]</scope>
    <source>
        <strain evidence="8">153_Feed</strain>
    </source>
</reference>
<feature type="chain" id="PRO_5047020699" evidence="5">
    <location>
        <begin position="31"/>
        <end position="311"/>
    </location>
</feature>
<keyword evidence="3" id="KW-0378">Hydrolase</keyword>
<dbReference type="SUPFAM" id="SSF54001">
    <property type="entry name" value="Cysteine proteinases"/>
    <property type="match status" value="1"/>
</dbReference>
<dbReference type="InterPro" id="IPR038765">
    <property type="entry name" value="Papain-like_cys_pep_sf"/>
</dbReference>
<comment type="similarity">
    <text evidence="1">Belongs to the peptidase C40 family.</text>
</comment>
<sequence>MKHTRGIFAFGIAASLALVGCLSVATPASAAVAPWETEAVFDLDELSTMYRLYNQYTGEHLYTADAEERADLVGRGWTAEGVGWVAPKVETPEKDADGTSEADAEATTEYAPVYRLYNKFAPGGDHHYTMDKDEYDSLVEIGWTGEGIAWYSLDKGEGTPLYRLYNPYVKTCTHHYTLDTAERDRLVSLGWKFEDVAWYGYPGGLVTAYEQLGKPYEVGTTGPDAFDCSGFIWYCYGSARGRTTSQIVSSLKASGDWTENIDELKVGDLAFSSAGHVGIYVGNRRYIEASNSDTGVIEEYMYSFYGGGSYY</sequence>